<evidence type="ECO:0000313" key="2">
    <source>
        <dbReference type="Proteomes" id="UP000516404"/>
    </source>
</evidence>
<name>A0A7H2BGG1_9MICC</name>
<dbReference type="KEGG" id="rter:IDM49_05820"/>
<keyword evidence="2" id="KW-1185">Reference proteome</keyword>
<organism evidence="1 2">
    <name type="scientific">Rothia terrae</name>
    <dbReference type="NCBI Taxonomy" id="396015"/>
    <lineage>
        <taxon>Bacteria</taxon>
        <taxon>Bacillati</taxon>
        <taxon>Actinomycetota</taxon>
        <taxon>Actinomycetes</taxon>
        <taxon>Micrococcales</taxon>
        <taxon>Micrococcaceae</taxon>
        <taxon>Rothia</taxon>
    </lineage>
</organism>
<dbReference type="GeneID" id="96623747"/>
<protein>
    <submittedName>
        <fullName evidence="1">Uncharacterized protein</fullName>
    </submittedName>
</protein>
<sequence length="322" mass="36099">MMESHARPEEYALAAKEKEHSTRIKEEVIQFRFADNDSDDVEINAWELADAIQGFAGFTEQLARSGAFGEGVIQGTKVRPPKEGSFILEFVVPVIDWIANNPTGASALGATGGGGIAYTVKSAMKLAMFDKVKDVEPVPNEEDVVKVTWKSEEVNYVPRVAWDTLQKAPVKTRKNLQKIMAPLADSADKLEVRSGNVEESSDQIINNEVEETFDNQDFRDLWAQKEEPVEKIGFFESEAVVQSIDFRPDGKWLLKVGQRDRKVAIEDTDFLRELDNGMKIGKDDTFQVTIKETQLITEGSSKSEWVVVKIRRTRVGDGEKLN</sequence>
<accession>A0A7H2BGG1</accession>
<dbReference type="EMBL" id="CP061539">
    <property type="protein sequence ID" value="QNV38757.2"/>
    <property type="molecule type" value="Genomic_DNA"/>
</dbReference>
<reference evidence="1 2" key="1">
    <citation type="submission" date="2020-09" db="EMBL/GenBank/DDBJ databases">
        <title>Investigation of environmental microbes.</title>
        <authorList>
            <person name="Ou Y."/>
            <person name="Kang Q."/>
        </authorList>
    </citation>
    <scope>NUCLEOTIDE SEQUENCE [LARGE SCALE GENOMIC DNA]</scope>
    <source>
        <strain evidence="1 2">KJZ-14</strain>
    </source>
</reference>
<dbReference type="RefSeq" id="WP_193836684.1">
    <property type="nucleotide sequence ID" value="NZ_CP061539.1"/>
</dbReference>
<dbReference type="Proteomes" id="UP000516404">
    <property type="component" value="Chromosome"/>
</dbReference>
<gene>
    <name evidence="1" type="ORF">IDM49_05820</name>
</gene>
<proteinExistence type="predicted"/>
<dbReference type="AlphaFoldDB" id="A0A7H2BGG1"/>
<evidence type="ECO:0000313" key="1">
    <source>
        <dbReference type="EMBL" id="QNV38757.2"/>
    </source>
</evidence>